<feature type="chain" id="PRO_5029516684" evidence="1">
    <location>
        <begin position="23"/>
        <end position="207"/>
    </location>
</feature>
<proteinExistence type="predicted"/>
<evidence type="ECO:0000256" key="1">
    <source>
        <dbReference type="SAM" id="SignalP"/>
    </source>
</evidence>
<dbReference type="EMBL" id="JABWDY010041313">
    <property type="protein sequence ID" value="KAF5177504.1"/>
    <property type="molecule type" value="Genomic_DNA"/>
</dbReference>
<keyword evidence="3" id="KW-1185">Reference proteome</keyword>
<feature type="signal peptide" evidence="1">
    <location>
        <begin position="1"/>
        <end position="22"/>
    </location>
</feature>
<gene>
    <name evidence="2" type="ORF">FRX31_032909</name>
</gene>
<comment type="caution">
    <text evidence="2">The sequence shown here is derived from an EMBL/GenBank/DDBJ whole genome shotgun (WGS) entry which is preliminary data.</text>
</comment>
<dbReference type="Proteomes" id="UP000554482">
    <property type="component" value="Unassembled WGS sequence"/>
</dbReference>
<keyword evidence="1" id="KW-0732">Signal</keyword>
<sequence>MRNKRNLHGNVMKALLVRALSATVKVYKEKYQVNQKRIIGISLISANNDNYRKPTKILHNHSLASCLDETERDIHSSFASALDDVLLEVKLRRFTAYVSWLALIQPGSIEEHILFGNPMDKVEKFLLNETMKICSQRSSFTSTSKLENKSHNVLRVPFPITNKNDNSKYCYSKASLNRREGVAETCSIYSFVILEMVTNIYLHHNEK</sequence>
<evidence type="ECO:0000313" key="3">
    <source>
        <dbReference type="Proteomes" id="UP000554482"/>
    </source>
</evidence>
<dbReference type="AlphaFoldDB" id="A0A7J6UY03"/>
<reference evidence="2 3" key="1">
    <citation type="submission" date="2020-06" db="EMBL/GenBank/DDBJ databases">
        <title>Transcriptomic and genomic resources for Thalictrum thalictroides and T. hernandezii: Facilitating candidate gene discovery in an emerging model plant lineage.</title>
        <authorList>
            <person name="Arias T."/>
            <person name="Riano-Pachon D.M."/>
            <person name="Di Stilio V.S."/>
        </authorList>
    </citation>
    <scope>NUCLEOTIDE SEQUENCE [LARGE SCALE GENOMIC DNA]</scope>
    <source>
        <strain evidence="3">cv. WT478/WT964</strain>
        <tissue evidence="2">Leaves</tissue>
    </source>
</reference>
<evidence type="ECO:0000313" key="2">
    <source>
        <dbReference type="EMBL" id="KAF5177504.1"/>
    </source>
</evidence>
<protein>
    <submittedName>
        <fullName evidence="2">Uncharacterized protein</fullName>
    </submittedName>
</protein>
<accession>A0A7J6UY03</accession>
<name>A0A7J6UY03_THATH</name>
<organism evidence="2 3">
    <name type="scientific">Thalictrum thalictroides</name>
    <name type="common">Rue-anemone</name>
    <name type="synonym">Anemone thalictroides</name>
    <dbReference type="NCBI Taxonomy" id="46969"/>
    <lineage>
        <taxon>Eukaryota</taxon>
        <taxon>Viridiplantae</taxon>
        <taxon>Streptophyta</taxon>
        <taxon>Embryophyta</taxon>
        <taxon>Tracheophyta</taxon>
        <taxon>Spermatophyta</taxon>
        <taxon>Magnoliopsida</taxon>
        <taxon>Ranunculales</taxon>
        <taxon>Ranunculaceae</taxon>
        <taxon>Thalictroideae</taxon>
        <taxon>Thalictrum</taxon>
    </lineage>
</organism>